<dbReference type="RefSeq" id="WP_380271936.1">
    <property type="nucleotide sequence ID" value="NZ_JBHTGA010000001.1"/>
</dbReference>
<comment type="caution">
    <text evidence="1">The sequence shown here is derived from an EMBL/GenBank/DDBJ whole genome shotgun (WGS) entry which is preliminary data.</text>
</comment>
<evidence type="ECO:0008006" key="3">
    <source>
        <dbReference type="Google" id="ProtNLM"/>
    </source>
</evidence>
<evidence type="ECO:0000313" key="2">
    <source>
        <dbReference type="Proteomes" id="UP001500897"/>
    </source>
</evidence>
<organism evidence="1 2">
    <name type="scientific">Kitasatospora saccharophila</name>
    <dbReference type="NCBI Taxonomy" id="407973"/>
    <lineage>
        <taxon>Bacteria</taxon>
        <taxon>Bacillati</taxon>
        <taxon>Actinomycetota</taxon>
        <taxon>Actinomycetes</taxon>
        <taxon>Kitasatosporales</taxon>
        <taxon>Streptomycetaceae</taxon>
        <taxon>Kitasatospora</taxon>
    </lineage>
</organism>
<accession>A0ABN2W9J4</accession>
<keyword evidence="2" id="KW-1185">Reference proteome</keyword>
<reference evidence="1 2" key="1">
    <citation type="journal article" date="2019" name="Int. J. Syst. Evol. Microbiol.">
        <title>The Global Catalogue of Microorganisms (GCM) 10K type strain sequencing project: providing services to taxonomists for standard genome sequencing and annotation.</title>
        <authorList>
            <consortium name="The Broad Institute Genomics Platform"/>
            <consortium name="The Broad Institute Genome Sequencing Center for Infectious Disease"/>
            <person name="Wu L."/>
            <person name="Ma J."/>
        </authorList>
    </citation>
    <scope>NUCLEOTIDE SEQUENCE [LARGE SCALE GENOMIC DNA]</scope>
    <source>
        <strain evidence="1 2">JCM 14559</strain>
    </source>
</reference>
<evidence type="ECO:0000313" key="1">
    <source>
        <dbReference type="EMBL" id="GAA2087237.1"/>
    </source>
</evidence>
<protein>
    <recommendedName>
        <fullName evidence="3">DCC family thiol-disulfide oxidoreductase YuxK</fullName>
    </recommendedName>
</protein>
<name>A0ABN2W9J4_9ACTN</name>
<proteinExistence type="predicted"/>
<gene>
    <name evidence="1" type="ORF">GCM10009759_08480</name>
</gene>
<dbReference type="EMBL" id="BAAANS010000004">
    <property type="protein sequence ID" value="GAA2087237.1"/>
    <property type="molecule type" value="Genomic_DNA"/>
</dbReference>
<sequence>MIGDTLVYLRRSCPEAHVWVIDDARPAPDGGWRSLLLYAAIGQFVVRGPIYRRKWEPGTGFWRSVAWGLTYPAYLLSRYVVSWRAVGRMTSGRNGWAKTRRNAETAAGPVAKEA</sequence>
<dbReference type="Proteomes" id="UP001500897">
    <property type="component" value="Unassembled WGS sequence"/>
</dbReference>